<feature type="site" description="May be important for catalysis" evidence="7">
    <location>
        <position position="286"/>
    </location>
</feature>
<dbReference type="GO" id="GO:0006004">
    <property type="term" value="P:fucose metabolic process"/>
    <property type="evidence" value="ECO:0007669"/>
    <property type="project" value="InterPro"/>
</dbReference>
<evidence type="ECO:0000313" key="10">
    <source>
        <dbReference type="Proteomes" id="UP000238083"/>
    </source>
</evidence>
<keyword evidence="4" id="KW-0732">Signal</keyword>
<dbReference type="EMBL" id="PVZF01000009">
    <property type="protein sequence ID" value="PRY12847.1"/>
    <property type="molecule type" value="Genomic_DNA"/>
</dbReference>
<dbReference type="Proteomes" id="UP000238083">
    <property type="component" value="Unassembled WGS sequence"/>
</dbReference>
<protein>
    <recommendedName>
        <fullName evidence="3">alpha-L-fucosidase</fullName>
        <ecNumber evidence="3">3.2.1.51</ecNumber>
    </recommendedName>
</protein>
<gene>
    <name evidence="9" type="ORF">CLV37_10932</name>
</gene>
<evidence type="ECO:0000256" key="6">
    <source>
        <dbReference type="ARBA" id="ARBA00023295"/>
    </source>
</evidence>
<evidence type="ECO:0000256" key="7">
    <source>
        <dbReference type="PIRSR" id="PIRSR001092-1"/>
    </source>
</evidence>
<dbReference type="Gene3D" id="3.20.20.80">
    <property type="entry name" value="Glycosidases"/>
    <property type="match status" value="1"/>
</dbReference>
<dbReference type="GO" id="GO:0004560">
    <property type="term" value="F:alpha-L-fucosidase activity"/>
    <property type="evidence" value="ECO:0007669"/>
    <property type="project" value="InterPro"/>
</dbReference>
<keyword evidence="5" id="KW-0378">Hydrolase</keyword>
<reference evidence="9 10" key="1">
    <citation type="submission" date="2018-03" db="EMBL/GenBank/DDBJ databases">
        <title>Genomic Encyclopedia of Archaeal and Bacterial Type Strains, Phase II (KMG-II): from individual species to whole genera.</title>
        <authorList>
            <person name="Goeker M."/>
        </authorList>
    </citation>
    <scope>NUCLEOTIDE SEQUENCE [LARGE SCALE GENOMIC DNA]</scope>
    <source>
        <strain evidence="9 10">DSM 19711</strain>
    </source>
</reference>
<dbReference type="PANTHER" id="PTHR10030:SF37">
    <property type="entry name" value="ALPHA-L-FUCOSIDASE-RELATED"/>
    <property type="match status" value="1"/>
</dbReference>
<evidence type="ECO:0000256" key="3">
    <source>
        <dbReference type="ARBA" id="ARBA00012662"/>
    </source>
</evidence>
<comment type="function">
    <text evidence="1">Alpha-L-fucosidase is responsible for hydrolyzing the alpha-1,6-linked fucose joined to the reducing-end N-acetylglucosamine of the carbohydrate moieties of glycoproteins.</text>
</comment>
<dbReference type="RefSeq" id="WP_106212682.1">
    <property type="nucleotide sequence ID" value="NZ_PVZF01000009.1"/>
</dbReference>
<dbReference type="GO" id="GO:0016139">
    <property type="term" value="P:glycoside catabolic process"/>
    <property type="evidence" value="ECO:0007669"/>
    <property type="project" value="TreeGrafter"/>
</dbReference>
<dbReference type="PIRSF" id="PIRSF001092">
    <property type="entry name" value="Alpha-L-fucosidase"/>
    <property type="match status" value="1"/>
</dbReference>
<keyword evidence="10" id="KW-1185">Reference proteome</keyword>
<evidence type="ECO:0000256" key="1">
    <source>
        <dbReference type="ARBA" id="ARBA00004071"/>
    </source>
</evidence>
<keyword evidence="6" id="KW-0326">Glycosidase</keyword>
<dbReference type="EC" id="3.2.1.51" evidence="3"/>
<dbReference type="InterPro" id="IPR000933">
    <property type="entry name" value="Glyco_hydro_29"/>
</dbReference>
<evidence type="ECO:0000259" key="8">
    <source>
        <dbReference type="Pfam" id="PF01120"/>
    </source>
</evidence>
<evidence type="ECO:0000256" key="2">
    <source>
        <dbReference type="ARBA" id="ARBA00007951"/>
    </source>
</evidence>
<accession>A0A2T0R0N4</accession>
<comment type="similarity">
    <text evidence="2">Belongs to the glycosyl hydrolase 29 family.</text>
</comment>
<dbReference type="OrthoDB" id="5526311at2"/>
<evidence type="ECO:0000313" key="9">
    <source>
        <dbReference type="EMBL" id="PRY12847.1"/>
    </source>
</evidence>
<feature type="domain" description="Glycoside hydrolase family 29 N-terminal" evidence="8">
    <location>
        <begin position="18"/>
        <end position="354"/>
    </location>
</feature>
<evidence type="ECO:0000256" key="5">
    <source>
        <dbReference type="ARBA" id="ARBA00022801"/>
    </source>
</evidence>
<dbReference type="AlphaFoldDB" id="A0A2T0R0N4"/>
<dbReference type="InterPro" id="IPR017853">
    <property type="entry name" value="GH"/>
</dbReference>
<name>A0A2T0R0N4_9ACTN</name>
<comment type="caution">
    <text evidence="9">The sequence shown here is derived from an EMBL/GenBank/DDBJ whole genome shotgun (WGS) entry which is preliminary data.</text>
</comment>
<dbReference type="PRINTS" id="PR00741">
    <property type="entry name" value="GLHYDRLASE29"/>
</dbReference>
<organism evidence="9 10">
    <name type="scientific">Kineococcus rhizosphaerae</name>
    <dbReference type="NCBI Taxonomy" id="559628"/>
    <lineage>
        <taxon>Bacteria</taxon>
        <taxon>Bacillati</taxon>
        <taxon>Actinomycetota</taxon>
        <taxon>Actinomycetes</taxon>
        <taxon>Kineosporiales</taxon>
        <taxon>Kineosporiaceae</taxon>
        <taxon>Kineococcus</taxon>
    </lineage>
</organism>
<sequence length="443" mass="48469">MAMFTDAPKRPEPYEKFVREVPQWYRDVKFGVFIHWGAYSVPAWAEPIGELGTIERTEWMKHNPYAEWYFNTIRIDGSPAQEHHRTVHGGAPYDDFLDRWSASAFDPADLVDLFRRAGAGYVVPTTKHHDGITLWDAPGTGDRNTVRRGPERDLVAALAEATRAAGLKFGTYYSTGLDWHFADSPPLTGDAGENRPVDRAYADYVFDHLSDLIDKVAPDVLWADIEYPDAGKTAGPKSLLDLFEKYYAAVPEGVVNDRFGLTHWDFRTSEYQAGREAESAGAWENCRGVGFSFGYNQVEDASHYLDGPGAVKHLLDVVSRGGNFLLNVGPDEAGRIPALQRACLEGVADWMALNSPAVHGTTVLDGATASDDPWVRYTRTGSVAHAVVDASGEVVLDLPGVDVASARTPDGTPVTAREDSGRVVVDVPAPKVPGPVVVDLDLL</sequence>
<dbReference type="SMART" id="SM00812">
    <property type="entry name" value="Alpha_L_fucos"/>
    <property type="match status" value="1"/>
</dbReference>
<dbReference type="GO" id="GO:0005764">
    <property type="term" value="C:lysosome"/>
    <property type="evidence" value="ECO:0007669"/>
    <property type="project" value="TreeGrafter"/>
</dbReference>
<dbReference type="Pfam" id="PF01120">
    <property type="entry name" value="Alpha_L_fucos"/>
    <property type="match status" value="1"/>
</dbReference>
<dbReference type="InterPro" id="IPR016286">
    <property type="entry name" value="FUC_metazoa-typ"/>
</dbReference>
<proteinExistence type="inferred from homology"/>
<dbReference type="SUPFAM" id="SSF51445">
    <property type="entry name" value="(Trans)glycosidases"/>
    <property type="match status" value="1"/>
</dbReference>
<dbReference type="InterPro" id="IPR057739">
    <property type="entry name" value="Glyco_hydro_29_N"/>
</dbReference>
<dbReference type="PANTHER" id="PTHR10030">
    <property type="entry name" value="ALPHA-L-FUCOSIDASE"/>
    <property type="match status" value="1"/>
</dbReference>
<evidence type="ECO:0000256" key="4">
    <source>
        <dbReference type="ARBA" id="ARBA00022729"/>
    </source>
</evidence>